<gene>
    <name evidence="2" type="ORF">BRV02_005180</name>
</gene>
<evidence type="ECO:0000313" key="2">
    <source>
        <dbReference type="EMBL" id="EFG2163980.1"/>
    </source>
</evidence>
<evidence type="ECO:0000256" key="1">
    <source>
        <dbReference type="SAM" id="Coils"/>
    </source>
</evidence>
<dbReference type="RefSeq" id="WP_033882673.1">
    <property type="nucleotide sequence ID" value="NZ_CANUGR010000037.1"/>
</dbReference>
<accession>A0AAN3KQV1</accession>
<dbReference type="AlphaFoldDB" id="A0AAN3KQV1"/>
<dbReference type="Proteomes" id="UP000534332">
    <property type="component" value="Unassembled WGS sequence"/>
</dbReference>
<keyword evidence="1" id="KW-0175">Coiled coil</keyword>
<organism evidence="2 3">
    <name type="scientific">Escherichia coli</name>
    <dbReference type="NCBI Taxonomy" id="562"/>
    <lineage>
        <taxon>Bacteria</taxon>
        <taxon>Pseudomonadati</taxon>
        <taxon>Pseudomonadota</taxon>
        <taxon>Gammaproteobacteria</taxon>
        <taxon>Enterobacterales</taxon>
        <taxon>Enterobacteriaceae</taxon>
        <taxon>Escherichia</taxon>
    </lineage>
</organism>
<feature type="coiled-coil region" evidence="1">
    <location>
        <begin position="6"/>
        <end position="75"/>
    </location>
</feature>
<dbReference type="Pfam" id="PF13935">
    <property type="entry name" value="Ead_Ea22"/>
    <property type="match status" value="1"/>
</dbReference>
<sequence>MSGINYQALREAAQNYQSMLAWYQEKPDSPNAEQDCDAALAAFKCEIRHREVDIIADLLDELEEAKQRIDEQESRIVKLPEPFKLAKSSSGLTYYYADEVNAALTAAGIRIEGE</sequence>
<evidence type="ECO:0000313" key="3">
    <source>
        <dbReference type="Proteomes" id="UP000534332"/>
    </source>
</evidence>
<protein>
    <recommendedName>
        <fullName evidence="4">Ead/Ea22-like family protein</fullName>
    </recommendedName>
</protein>
<dbReference type="InterPro" id="IPR025153">
    <property type="entry name" value="Ead_Ea22"/>
</dbReference>
<evidence type="ECO:0008006" key="4">
    <source>
        <dbReference type="Google" id="ProtNLM"/>
    </source>
</evidence>
<reference evidence="2 3" key="1">
    <citation type="submission" date="2020-02" db="EMBL/GenBank/DDBJ databases">
        <authorList>
            <person name="Ashton P.M."/>
            <person name="Dallman T."/>
            <person name="Nair S."/>
            <person name="De Pinna E."/>
            <person name="Peters T."/>
            <person name="Grant K."/>
        </authorList>
    </citation>
    <scope>NUCLEOTIDE SEQUENCE [LARGE SCALE GENOMIC DNA]</scope>
    <source>
        <strain evidence="2 3">188143</strain>
    </source>
</reference>
<dbReference type="EMBL" id="AASSGK010000104">
    <property type="protein sequence ID" value="EFG2163980.1"/>
    <property type="molecule type" value="Genomic_DNA"/>
</dbReference>
<name>A0AAN3KQV1_ECOLX</name>
<proteinExistence type="predicted"/>
<comment type="caution">
    <text evidence="2">The sequence shown here is derived from an EMBL/GenBank/DDBJ whole genome shotgun (WGS) entry which is preliminary data.</text>
</comment>